<evidence type="ECO:0000313" key="4">
    <source>
        <dbReference type="EMBL" id="GMI38552.1"/>
    </source>
</evidence>
<reference evidence="5" key="1">
    <citation type="journal article" date="2023" name="Commun. Biol.">
        <title>Genome analysis of Parmales, the sister group of diatoms, reveals the evolutionary specialization of diatoms from phago-mixotrophs to photoautotrophs.</title>
        <authorList>
            <person name="Ban H."/>
            <person name="Sato S."/>
            <person name="Yoshikawa S."/>
            <person name="Yamada K."/>
            <person name="Nakamura Y."/>
            <person name="Ichinomiya M."/>
            <person name="Sato N."/>
            <person name="Blanc-Mathieu R."/>
            <person name="Endo H."/>
            <person name="Kuwata A."/>
            <person name="Ogata H."/>
        </authorList>
    </citation>
    <scope>NUCLEOTIDE SEQUENCE [LARGE SCALE GENOMIC DNA]</scope>
</reference>
<evidence type="ECO:0000256" key="1">
    <source>
        <dbReference type="ARBA" id="ARBA00008848"/>
    </source>
</evidence>
<feature type="domain" description="C-CAP/cofactor C-like" evidence="3">
    <location>
        <begin position="4"/>
        <end position="178"/>
    </location>
</feature>
<gene>
    <name evidence="4" type="ORF">TrCOL_g1716</name>
</gene>
<dbReference type="InterPro" id="IPR016098">
    <property type="entry name" value="CAP/MinC_C"/>
</dbReference>
<sequence>MSFKASDGTVFTDRQKWRLYEFELMYTFKNISVPASPAAPGTMSVPPEHTKLPNTIDGQPFDIADCTNATLLVLDNTDQVQIDNVVGSRIFVAASSESIFVRDCKDCTFVVACKQLRTRDCTNCTFYLYSKTEPIIETSSGMRFAPFNGAYKGHKEAMLRANLIPEHNLWFAVFDFNDDAKTGKNWKLLENESEWEPCWCPLGDFVNCCPKVTKGSIALPSQSGDGMGGGVTLPTTQAAPSTGSGGMMSFGFDTSLHDAAVATGDAFVAQEVAASGGGGAVPKPPEKKKSGIGWNPGAFAEPAEVTAPVAEKPKKKSGVGWNPGAFAEPAVAAAPVAEKPKKKSGVGWNPGAFAEPAPEAVPVAVPTNIATAPPAAGPPPPPVA</sequence>
<dbReference type="PANTHER" id="PTHR15440:SF0">
    <property type="entry name" value="PROTEIN XRP2"/>
    <property type="match status" value="1"/>
</dbReference>
<dbReference type="SMART" id="SM00673">
    <property type="entry name" value="CARP"/>
    <property type="match status" value="2"/>
</dbReference>
<dbReference type="GO" id="GO:0000166">
    <property type="term" value="F:nucleotide binding"/>
    <property type="evidence" value="ECO:0007669"/>
    <property type="project" value="UniProtKB-KW"/>
</dbReference>
<dbReference type="GO" id="GO:0005096">
    <property type="term" value="F:GTPase activator activity"/>
    <property type="evidence" value="ECO:0007669"/>
    <property type="project" value="InterPro"/>
</dbReference>
<name>A0A9W7G9A0_9STRA</name>
<dbReference type="PROSITE" id="PS51329">
    <property type="entry name" value="C_CAP_COFACTOR_C"/>
    <property type="match status" value="1"/>
</dbReference>
<keyword evidence="5" id="KW-1185">Reference proteome</keyword>
<dbReference type="EMBL" id="BRYA01000088">
    <property type="protein sequence ID" value="GMI38552.1"/>
    <property type="molecule type" value="Genomic_DNA"/>
</dbReference>
<dbReference type="Gene3D" id="2.160.20.70">
    <property type="match status" value="1"/>
</dbReference>
<proteinExistence type="inferred from homology"/>
<keyword evidence="2" id="KW-0547">Nucleotide-binding</keyword>
<organism evidence="4 5">
    <name type="scientific">Triparma columacea</name>
    <dbReference type="NCBI Taxonomy" id="722753"/>
    <lineage>
        <taxon>Eukaryota</taxon>
        <taxon>Sar</taxon>
        <taxon>Stramenopiles</taxon>
        <taxon>Ochrophyta</taxon>
        <taxon>Bolidophyceae</taxon>
        <taxon>Parmales</taxon>
        <taxon>Triparmaceae</taxon>
        <taxon>Triparma</taxon>
    </lineage>
</organism>
<dbReference type="GO" id="GO:1990075">
    <property type="term" value="C:periciliary membrane compartment"/>
    <property type="evidence" value="ECO:0007669"/>
    <property type="project" value="TreeGrafter"/>
</dbReference>
<comment type="similarity">
    <text evidence="1">Belongs to the TBCC family.</text>
</comment>
<evidence type="ECO:0000259" key="3">
    <source>
        <dbReference type="PROSITE" id="PS51329"/>
    </source>
</evidence>
<dbReference type="PANTHER" id="PTHR15440">
    <property type="entry name" value="XRP2 PROTEIN"/>
    <property type="match status" value="1"/>
</dbReference>
<comment type="caution">
    <text evidence="4">The sequence shown here is derived from an EMBL/GenBank/DDBJ whole genome shotgun (WGS) entry which is preliminary data.</text>
</comment>
<evidence type="ECO:0000313" key="5">
    <source>
        <dbReference type="Proteomes" id="UP001165065"/>
    </source>
</evidence>
<dbReference type="AlphaFoldDB" id="A0A9W7G9A0"/>
<dbReference type="GO" id="GO:0006892">
    <property type="term" value="P:post-Golgi vesicle-mediated transport"/>
    <property type="evidence" value="ECO:0007669"/>
    <property type="project" value="TreeGrafter"/>
</dbReference>
<dbReference type="InterPro" id="IPR017901">
    <property type="entry name" value="C-CAP_CF_C-like"/>
</dbReference>
<dbReference type="InterPro" id="IPR006599">
    <property type="entry name" value="CARP_motif"/>
</dbReference>
<dbReference type="InterPro" id="IPR012945">
    <property type="entry name" value="Tubulin-bd_cofactor_C_dom"/>
</dbReference>
<dbReference type="OrthoDB" id="194775at2759"/>
<dbReference type="Proteomes" id="UP001165065">
    <property type="component" value="Unassembled WGS sequence"/>
</dbReference>
<dbReference type="GO" id="GO:0005929">
    <property type="term" value="C:cilium"/>
    <property type="evidence" value="ECO:0007669"/>
    <property type="project" value="TreeGrafter"/>
</dbReference>
<evidence type="ECO:0000256" key="2">
    <source>
        <dbReference type="ARBA" id="ARBA00022741"/>
    </source>
</evidence>
<dbReference type="Pfam" id="PF07986">
    <property type="entry name" value="TBCC"/>
    <property type="match status" value="1"/>
</dbReference>
<dbReference type="InterPro" id="IPR039093">
    <property type="entry name" value="XRP2"/>
</dbReference>
<accession>A0A9W7G9A0</accession>
<protein>
    <recommendedName>
        <fullName evidence="3">C-CAP/cofactor C-like domain-containing protein</fullName>
    </recommendedName>
</protein>